<keyword evidence="2 5" id="KW-0012">Acyltransferase</keyword>
<dbReference type="SMART" id="SM00563">
    <property type="entry name" value="PlsC"/>
    <property type="match status" value="1"/>
</dbReference>
<organism evidence="5 6">
    <name type="scientific">Corynebacterium atypicum</name>
    <dbReference type="NCBI Taxonomy" id="191610"/>
    <lineage>
        <taxon>Bacteria</taxon>
        <taxon>Bacillati</taxon>
        <taxon>Actinomycetota</taxon>
        <taxon>Actinomycetes</taxon>
        <taxon>Mycobacteriales</taxon>
        <taxon>Corynebacteriaceae</taxon>
        <taxon>Corynebacterium</taxon>
    </lineage>
</organism>
<evidence type="ECO:0000256" key="2">
    <source>
        <dbReference type="ARBA" id="ARBA00023315"/>
    </source>
</evidence>
<keyword evidence="1" id="KW-0808">Transferase</keyword>
<sequence>MVPADFDELPAYAPECREFPYNRLIIPILKAVLRAQGLKIKVTGAENVPATGGGLLAANHTNYFDFIFAQIPAHLRGRRLTRFMAKKEVFEVPVVGGLMRAMHHLPVDRAAGAGSLDAAVAGLRAGNLVGIFPEATLSRSFELKDFKTGAVRIADQAGVPLIPMVTWGGQRVWTKDLKKNLGRSKLPIVIKVGSPVDPSGDPVEATSRLRAAMADLLGQARAEYDAAFGPFGSGLAWRPRSQGGSAPTLEQAAEIDARERAERRARREAKRR</sequence>
<keyword evidence="6" id="KW-1185">Reference proteome</keyword>
<dbReference type="SUPFAM" id="SSF69593">
    <property type="entry name" value="Glycerol-3-phosphate (1)-acyltransferase"/>
    <property type="match status" value="1"/>
</dbReference>
<dbReference type="PANTHER" id="PTHR10434:SF55">
    <property type="entry name" value="POSSIBLE ACYLTRANSFERASE"/>
    <property type="match status" value="1"/>
</dbReference>
<evidence type="ECO:0000256" key="3">
    <source>
        <dbReference type="SAM" id="MobiDB-lite"/>
    </source>
</evidence>
<name>A0ABM5QQ05_9CORY</name>
<protein>
    <submittedName>
        <fullName evidence="5">Acyl-phosphate glycerol 3-phosphate acyltransferase</fullName>
    </submittedName>
</protein>
<feature type="region of interest" description="Disordered" evidence="3">
    <location>
        <begin position="236"/>
        <end position="272"/>
    </location>
</feature>
<gene>
    <name evidence="5" type="ORF">CATYP_09990</name>
</gene>
<accession>A0ABM5QQ05</accession>
<dbReference type="Pfam" id="PF01553">
    <property type="entry name" value="Acyltransferase"/>
    <property type="match status" value="1"/>
</dbReference>
<dbReference type="PANTHER" id="PTHR10434">
    <property type="entry name" value="1-ACYL-SN-GLYCEROL-3-PHOSPHATE ACYLTRANSFERASE"/>
    <property type="match status" value="1"/>
</dbReference>
<feature type="compositionally biased region" description="Basic residues" evidence="3">
    <location>
        <begin position="263"/>
        <end position="272"/>
    </location>
</feature>
<dbReference type="EMBL" id="CP008944">
    <property type="protein sequence ID" value="AIG64824.1"/>
    <property type="molecule type" value="Genomic_DNA"/>
</dbReference>
<evidence type="ECO:0000256" key="1">
    <source>
        <dbReference type="ARBA" id="ARBA00022679"/>
    </source>
</evidence>
<evidence type="ECO:0000259" key="4">
    <source>
        <dbReference type="SMART" id="SM00563"/>
    </source>
</evidence>
<dbReference type="GO" id="GO:0016746">
    <property type="term" value="F:acyltransferase activity"/>
    <property type="evidence" value="ECO:0007669"/>
    <property type="project" value="UniProtKB-KW"/>
</dbReference>
<dbReference type="CDD" id="cd07989">
    <property type="entry name" value="LPLAT_AGPAT-like"/>
    <property type="match status" value="1"/>
</dbReference>
<reference evidence="5 6" key="1">
    <citation type="submission" date="2014-07" db="EMBL/GenBank/DDBJ databases">
        <title>Complete genome sequence of Corynebacterium atypicum DSM 44849: identifiction of the mycolic acid biosynthesis genes.</title>
        <authorList>
            <person name="Tippelt A."/>
            <person name="Mollmann S."/>
            <person name="Albersmeier A."/>
            <person name="Jaenicke S."/>
            <person name="Ruckert C."/>
            <person name="Tauch A."/>
        </authorList>
    </citation>
    <scope>NUCLEOTIDE SEQUENCE [LARGE SCALE GENOMIC DNA]</scope>
    <source>
        <strain evidence="5 6">R2070</strain>
    </source>
</reference>
<evidence type="ECO:0000313" key="5">
    <source>
        <dbReference type="EMBL" id="AIG64824.1"/>
    </source>
</evidence>
<feature type="domain" description="Phospholipid/glycerol acyltransferase" evidence="4">
    <location>
        <begin position="54"/>
        <end position="169"/>
    </location>
</feature>
<proteinExistence type="predicted"/>
<evidence type="ECO:0000313" key="6">
    <source>
        <dbReference type="Proteomes" id="UP000028504"/>
    </source>
</evidence>
<dbReference type="InterPro" id="IPR002123">
    <property type="entry name" value="Plipid/glycerol_acylTrfase"/>
</dbReference>
<dbReference type="RefSeq" id="WP_038608705.1">
    <property type="nucleotide sequence ID" value="NZ_CP008944.1"/>
</dbReference>
<dbReference type="Proteomes" id="UP000028504">
    <property type="component" value="Chromosome"/>
</dbReference>